<sequence length="118" mass="12764">MPDLIDADHINRTIDRALNTPVLPTHTELKELEADLRRHIHALLPVVAAQTACPGPASKDWAMRRFTLARARAVLLDGPGAGLRSAAEHVNSLAHVCRALLGHRPAVHEEARPAVTGD</sequence>
<dbReference type="InterPro" id="IPR046300">
    <property type="entry name" value="DUF6415"/>
</dbReference>
<gene>
    <name evidence="1" type="ORF">AB0L03_14665</name>
</gene>
<reference evidence="1 2" key="1">
    <citation type="submission" date="2024-06" db="EMBL/GenBank/DDBJ databases">
        <title>The Natural Products Discovery Center: Release of the First 8490 Sequenced Strains for Exploring Actinobacteria Biosynthetic Diversity.</title>
        <authorList>
            <person name="Kalkreuter E."/>
            <person name="Kautsar S.A."/>
            <person name="Yang D."/>
            <person name="Bader C.D."/>
            <person name="Teijaro C.N."/>
            <person name="Fluegel L."/>
            <person name="Davis C.M."/>
            <person name="Simpson J.R."/>
            <person name="Lauterbach L."/>
            <person name="Steele A.D."/>
            <person name="Gui C."/>
            <person name="Meng S."/>
            <person name="Li G."/>
            <person name="Viehrig K."/>
            <person name="Ye F."/>
            <person name="Su P."/>
            <person name="Kiefer A.F."/>
            <person name="Nichols A."/>
            <person name="Cepeda A.J."/>
            <person name="Yan W."/>
            <person name="Fan B."/>
            <person name="Jiang Y."/>
            <person name="Adhikari A."/>
            <person name="Zheng C.-J."/>
            <person name="Schuster L."/>
            <person name="Cowan T.M."/>
            <person name="Smanski M.J."/>
            <person name="Chevrette M.G."/>
            <person name="De Carvalho L.P.S."/>
            <person name="Shen B."/>
        </authorList>
    </citation>
    <scope>NUCLEOTIDE SEQUENCE [LARGE SCALE GENOMIC DNA]</scope>
    <source>
        <strain evidence="1 2">NPDC053791</strain>
    </source>
</reference>
<accession>A0ABV3IY55</accession>
<evidence type="ECO:0000313" key="1">
    <source>
        <dbReference type="EMBL" id="MEV4924067.1"/>
    </source>
</evidence>
<dbReference type="EMBL" id="JBFASG010000011">
    <property type="protein sequence ID" value="MEV4924067.1"/>
    <property type="molecule type" value="Genomic_DNA"/>
</dbReference>
<keyword evidence="2" id="KW-1185">Reference proteome</keyword>
<dbReference type="RefSeq" id="WP_366088166.1">
    <property type="nucleotide sequence ID" value="NZ_JBFASG010000011.1"/>
</dbReference>
<evidence type="ECO:0000313" key="2">
    <source>
        <dbReference type="Proteomes" id="UP001552479"/>
    </source>
</evidence>
<name>A0ABV3IY55_9ACTN</name>
<comment type="caution">
    <text evidence="1">The sequence shown here is derived from an EMBL/GenBank/DDBJ whole genome shotgun (WGS) entry which is preliminary data.</text>
</comment>
<dbReference type="Pfam" id="PF19979">
    <property type="entry name" value="DUF6415"/>
    <property type="match status" value="1"/>
</dbReference>
<proteinExistence type="predicted"/>
<protein>
    <submittedName>
        <fullName evidence="1">DUF6415 family natural product biosynthesis protein</fullName>
    </submittedName>
</protein>
<organism evidence="1 2">
    <name type="scientific">Streptomyces roseoverticillatus</name>
    <dbReference type="NCBI Taxonomy" id="66429"/>
    <lineage>
        <taxon>Bacteria</taxon>
        <taxon>Bacillati</taxon>
        <taxon>Actinomycetota</taxon>
        <taxon>Actinomycetes</taxon>
        <taxon>Kitasatosporales</taxon>
        <taxon>Streptomycetaceae</taxon>
        <taxon>Streptomyces</taxon>
    </lineage>
</organism>
<dbReference type="Proteomes" id="UP001552479">
    <property type="component" value="Unassembled WGS sequence"/>
</dbReference>